<dbReference type="Pfam" id="PF00419">
    <property type="entry name" value="Fimbrial"/>
    <property type="match status" value="1"/>
</dbReference>
<sequence length="355" mass="38359">MLRPSKFIFTLLIPLLGIFGAADAIAAYSYCPSPQSPNKVGTWYYKVDNTVIPLNAQNGSVIGSVIFTLEYDCPANIEGSGGFRFDVWTSSALWKTTPYPGVVKAVTENSDLTRSLGFRVTNMETGKIMSGYIDNYVEWGPPTSSRPTRGTIKMKIELIKLNDLVYNLNKITAYYNLLHLRTVNNGSTGNPAIFSNGVYYWAIGPYLSNATFTEMQKSCTVTNSDVRVPLQPVAAAKLNAVGMTAGDKGFDIGLSCKPGTNVYVTLTDMTNQGNTGNQLTLTSDSTAQGVKLRILKDGQPVGYGPDSAEIGNLNQWHVGPSATTTRIPLSAQYIATDRVSAGTVKGVATFTMSYQ</sequence>
<evidence type="ECO:0000259" key="2">
    <source>
        <dbReference type="Pfam" id="PF00419"/>
    </source>
</evidence>
<organism evidence="3 4">
    <name type="scientific">Burkholderia lata (strain ATCC 17760 / DSM 23089 / LMG 22485 / NCIMB 9086 / R18194 / 383)</name>
    <dbReference type="NCBI Taxonomy" id="482957"/>
    <lineage>
        <taxon>Bacteria</taxon>
        <taxon>Pseudomonadati</taxon>
        <taxon>Pseudomonadota</taxon>
        <taxon>Betaproteobacteria</taxon>
        <taxon>Burkholderiales</taxon>
        <taxon>Burkholderiaceae</taxon>
        <taxon>Burkholderia</taxon>
        <taxon>Burkholderia cepacia complex</taxon>
    </lineage>
</organism>
<evidence type="ECO:0000313" key="3">
    <source>
        <dbReference type="EMBL" id="VWC39309.1"/>
    </source>
</evidence>
<protein>
    <submittedName>
        <fullName evidence="3">Type-1 fimbrial protein subunit A</fullName>
    </submittedName>
</protein>
<dbReference type="RefSeq" id="WP_174973590.1">
    <property type="nucleotide sequence ID" value="NZ_CABVPU010000041.1"/>
</dbReference>
<gene>
    <name evidence="3" type="ORF">BLA15945_06943</name>
</gene>
<dbReference type="InterPro" id="IPR050263">
    <property type="entry name" value="Bact_Fimbrial_Adh_Pro"/>
</dbReference>
<dbReference type="SUPFAM" id="SSF49401">
    <property type="entry name" value="Bacterial adhesins"/>
    <property type="match status" value="1"/>
</dbReference>
<dbReference type="InterPro" id="IPR000259">
    <property type="entry name" value="Adhesion_dom_fimbrial"/>
</dbReference>
<dbReference type="PANTHER" id="PTHR33420:SF3">
    <property type="entry name" value="FIMBRIAL SUBUNIT ELFA"/>
    <property type="match status" value="1"/>
</dbReference>
<dbReference type="EMBL" id="CABVPU010000041">
    <property type="protein sequence ID" value="VWC39309.1"/>
    <property type="molecule type" value="Genomic_DNA"/>
</dbReference>
<reference evidence="3 4" key="1">
    <citation type="submission" date="2019-09" db="EMBL/GenBank/DDBJ databases">
        <authorList>
            <person name="Depoorter E."/>
        </authorList>
    </citation>
    <scope>NUCLEOTIDE SEQUENCE [LARGE SCALE GENOMIC DNA]</scope>
    <source>
        <strain evidence="3">R-15945</strain>
    </source>
</reference>
<dbReference type="Proteomes" id="UP000494174">
    <property type="component" value="Unassembled WGS sequence"/>
</dbReference>
<dbReference type="InterPro" id="IPR036937">
    <property type="entry name" value="Adhesion_dom_fimbrial_sf"/>
</dbReference>
<keyword evidence="1" id="KW-0732">Signal</keyword>
<accession>A0A6P2S0R7</accession>
<dbReference type="Gene3D" id="2.60.40.1090">
    <property type="entry name" value="Fimbrial-type adhesion domain"/>
    <property type="match status" value="1"/>
</dbReference>
<dbReference type="GO" id="GO:0009289">
    <property type="term" value="C:pilus"/>
    <property type="evidence" value="ECO:0007669"/>
    <property type="project" value="InterPro"/>
</dbReference>
<dbReference type="GO" id="GO:0043709">
    <property type="term" value="P:cell adhesion involved in single-species biofilm formation"/>
    <property type="evidence" value="ECO:0007669"/>
    <property type="project" value="TreeGrafter"/>
</dbReference>
<dbReference type="AlphaFoldDB" id="A0A6P2S0R7"/>
<feature type="domain" description="Fimbrial-type adhesion" evidence="2">
    <location>
        <begin position="215"/>
        <end position="355"/>
    </location>
</feature>
<evidence type="ECO:0000256" key="1">
    <source>
        <dbReference type="ARBA" id="ARBA00022729"/>
    </source>
</evidence>
<dbReference type="InterPro" id="IPR008966">
    <property type="entry name" value="Adhesion_dom_sf"/>
</dbReference>
<dbReference type="PANTHER" id="PTHR33420">
    <property type="entry name" value="FIMBRIAL SUBUNIT ELFA-RELATED"/>
    <property type="match status" value="1"/>
</dbReference>
<proteinExistence type="predicted"/>
<name>A0A6P2S0R7_BURL3</name>
<evidence type="ECO:0000313" key="4">
    <source>
        <dbReference type="Proteomes" id="UP000494174"/>
    </source>
</evidence>